<dbReference type="PANTHER" id="PTHR23259">
    <property type="entry name" value="RIDDLE"/>
    <property type="match status" value="1"/>
</dbReference>
<comment type="caution">
    <text evidence="4">The sequence shown here is derived from an EMBL/GenBank/DDBJ whole genome shotgun (WGS) entry which is preliminary data.</text>
</comment>
<dbReference type="SUPFAM" id="SSF57567">
    <property type="entry name" value="Serine protease inhibitors"/>
    <property type="match status" value="2"/>
</dbReference>
<feature type="domain" description="TIL" evidence="3">
    <location>
        <begin position="134"/>
        <end position="189"/>
    </location>
</feature>
<proteinExistence type="predicted"/>
<dbReference type="PANTHER" id="PTHR23259:SF70">
    <property type="entry name" value="ACCESSORY GLAND PROTEIN ACP62F-RELATED"/>
    <property type="match status" value="1"/>
</dbReference>
<evidence type="ECO:0000256" key="1">
    <source>
        <dbReference type="ARBA" id="ARBA00022690"/>
    </source>
</evidence>
<evidence type="ECO:0000256" key="2">
    <source>
        <dbReference type="ARBA" id="ARBA00023157"/>
    </source>
</evidence>
<feature type="non-terminal residue" evidence="4">
    <location>
        <position position="1"/>
    </location>
</feature>
<dbReference type="EMBL" id="WNYA01000006">
    <property type="protein sequence ID" value="KAG8570063.1"/>
    <property type="molecule type" value="Genomic_DNA"/>
</dbReference>
<dbReference type="AlphaFoldDB" id="A0AAV7BBX4"/>
<evidence type="ECO:0000313" key="5">
    <source>
        <dbReference type="Proteomes" id="UP000824782"/>
    </source>
</evidence>
<sequence>FLFLLHITSPRSHPDHFLTLSVYKPITNPCKTRSLNPEHHPGKICSLSLNMARAVVVLLSSLSLLLLVVTAQDQKIICEEGKEYTDCYAHCPPTCKNFSPPCPRICVEGCLCKKGTVVDETGKCVENESCCTGGNTTYYECGSDCGKACRNPRDPVEDCAQRCLPGCFCLPGYVPAARDSKRCVLPEDCPKY</sequence>
<reference evidence="4" key="1">
    <citation type="thesis" date="2020" institute="ProQuest LLC" country="789 East Eisenhower Parkway, Ann Arbor, MI, USA">
        <title>Comparative Genomics and Chromosome Evolution.</title>
        <authorList>
            <person name="Mudd A.B."/>
        </authorList>
    </citation>
    <scope>NUCLEOTIDE SEQUENCE</scope>
    <source>
        <strain evidence="4">237g6f4</strain>
        <tissue evidence="4">Blood</tissue>
    </source>
</reference>
<accession>A0AAV7BBX4</accession>
<evidence type="ECO:0000259" key="3">
    <source>
        <dbReference type="Pfam" id="PF01826"/>
    </source>
</evidence>
<dbReference type="GO" id="GO:0030414">
    <property type="term" value="F:peptidase inhibitor activity"/>
    <property type="evidence" value="ECO:0007669"/>
    <property type="project" value="UniProtKB-KW"/>
</dbReference>
<gene>
    <name evidence="4" type="ORF">GDO81_014673</name>
</gene>
<feature type="domain" description="TIL" evidence="3">
    <location>
        <begin position="78"/>
        <end position="130"/>
    </location>
</feature>
<dbReference type="Proteomes" id="UP000824782">
    <property type="component" value="Unassembled WGS sequence"/>
</dbReference>
<keyword evidence="5" id="KW-1185">Reference proteome</keyword>
<organism evidence="4 5">
    <name type="scientific">Engystomops pustulosus</name>
    <name type="common">Tungara frog</name>
    <name type="synonym">Physalaemus pustulosus</name>
    <dbReference type="NCBI Taxonomy" id="76066"/>
    <lineage>
        <taxon>Eukaryota</taxon>
        <taxon>Metazoa</taxon>
        <taxon>Chordata</taxon>
        <taxon>Craniata</taxon>
        <taxon>Vertebrata</taxon>
        <taxon>Euteleostomi</taxon>
        <taxon>Amphibia</taxon>
        <taxon>Batrachia</taxon>
        <taxon>Anura</taxon>
        <taxon>Neobatrachia</taxon>
        <taxon>Hyloidea</taxon>
        <taxon>Leptodactylidae</taxon>
        <taxon>Leiuperinae</taxon>
        <taxon>Engystomops</taxon>
    </lineage>
</organism>
<evidence type="ECO:0000313" key="4">
    <source>
        <dbReference type="EMBL" id="KAG8570063.1"/>
    </source>
</evidence>
<protein>
    <recommendedName>
        <fullName evidence="3">TIL domain-containing protein</fullName>
    </recommendedName>
</protein>
<keyword evidence="1" id="KW-0646">Protease inhibitor</keyword>
<dbReference type="Gene3D" id="2.10.25.10">
    <property type="entry name" value="Laminin"/>
    <property type="match status" value="2"/>
</dbReference>
<dbReference type="InterPro" id="IPR051368">
    <property type="entry name" value="SerProtInhib-TIL_Domain"/>
</dbReference>
<name>A0AAV7BBX4_ENGPU</name>
<dbReference type="InterPro" id="IPR002919">
    <property type="entry name" value="TIL_dom"/>
</dbReference>
<dbReference type="Pfam" id="PF01826">
    <property type="entry name" value="TIL"/>
    <property type="match status" value="2"/>
</dbReference>
<keyword evidence="2" id="KW-1015">Disulfide bond</keyword>
<dbReference type="CDD" id="cd19941">
    <property type="entry name" value="TIL"/>
    <property type="match status" value="2"/>
</dbReference>
<dbReference type="InterPro" id="IPR036084">
    <property type="entry name" value="Ser_inhib-like_sf"/>
</dbReference>